<gene>
    <name evidence="2" type="ORF">ASZ90_016185</name>
</gene>
<reference evidence="2" key="1">
    <citation type="journal article" date="2015" name="Proc. Natl. Acad. Sci. U.S.A.">
        <title>Networks of energetic and metabolic interactions define dynamics in microbial communities.</title>
        <authorList>
            <person name="Embree M."/>
            <person name="Liu J.K."/>
            <person name="Al-Bassam M.M."/>
            <person name="Zengler K."/>
        </authorList>
    </citation>
    <scope>NUCLEOTIDE SEQUENCE</scope>
</reference>
<feature type="region of interest" description="Disordered" evidence="1">
    <location>
        <begin position="61"/>
        <end position="90"/>
    </location>
</feature>
<accession>A0A0W8EZY2</accession>
<name>A0A0W8EZY2_9ZZZZ</name>
<evidence type="ECO:0000313" key="2">
    <source>
        <dbReference type="EMBL" id="KUG14184.1"/>
    </source>
</evidence>
<dbReference type="EMBL" id="LNQE01001691">
    <property type="protein sequence ID" value="KUG14184.1"/>
    <property type="molecule type" value="Genomic_DNA"/>
</dbReference>
<sequence length="90" mass="10376">MIAGPDLPRFMFWSPLCGEEFRYRIEPEHGRNRMMVRLIAITCRRTDPGELTGEPHLQFTIDDNEGEDRRPVRGAFRGSAGGTRGYHIRT</sequence>
<comment type="caution">
    <text evidence="2">The sequence shown here is derived from an EMBL/GenBank/DDBJ whole genome shotgun (WGS) entry which is preliminary data.</text>
</comment>
<proteinExistence type="predicted"/>
<protein>
    <submittedName>
        <fullName evidence="2">Uncharacterized protein</fullName>
    </submittedName>
</protein>
<dbReference type="AlphaFoldDB" id="A0A0W8EZY2"/>
<evidence type="ECO:0000256" key="1">
    <source>
        <dbReference type="SAM" id="MobiDB-lite"/>
    </source>
</evidence>
<organism evidence="2">
    <name type="scientific">hydrocarbon metagenome</name>
    <dbReference type="NCBI Taxonomy" id="938273"/>
    <lineage>
        <taxon>unclassified sequences</taxon>
        <taxon>metagenomes</taxon>
        <taxon>ecological metagenomes</taxon>
    </lineage>
</organism>